<dbReference type="InterPro" id="IPR019349">
    <property type="entry name" value="Ribosomal_mS35_mit"/>
</dbReference>
<gene>
    <name evidence="2" type="ORF">PROFUN_04789</name>
</gene>
<sequence length="714" mass="82342">MYTVALRRSTPQVSLKAQTSSTLRRAYASNKLVTVIHKELEQIAQQKGISFQTTVISNIDVANAKQEKLERDLSHFKVGYEKPFLKAWSVLQEANTPFSGKKMVNLVPREEKEAAFQRYGAPELLFNGRKNEPSSTVGIDSNDVIQDENNSNVFDLSLRPWEWEEWDAEGAELEDINLQTIKEPPVKIRVDDDNQEEEGDEKGEWEDRLSLASLMQEEGFRVTLKPVEKSAVDGMIDSSVYERAKQCYVVPPMDFPMNLDSELDVLTPYNKPIINGSDDVIMAPFYGIINKEMSTLQKQRDATMPDETDHVGIGLRHYPEEEENFKSPFYVTKKEQIPMWSMTLEHMADPRHQLPDIRNLDVIFEPPLTAEGELYSNATSQIREEAAEGIGMDAEDPEYYKLRPGLKNVYEINDVEEDENMIDSKDETPFEPPRERESDNYDWATFLQYGNELAINQSKMTEKDLHKSIIKEILDNGMIPSPMTEESIVITPTPSRKFKRNQKRKDVLDDEYLDHLKETENIPIPATERFHGANHPMTYKKKAKKPPHVGLGAGGGPVRPNSLNIYWALPRATSEETKINGEFPFSLIEKHEMQLWGSHHQRHRVRKVLLKVKPSLFRFSEPAMERFRDITKERYNEEEDVLTLPVSRFMKREDNVFFAKRLLRAIVDEAWKADPSYVSLDVLVEKTLFPGLDEIFRNPTKKVSLLHYTDVEQQ</sequence>
<reference evidence="2 3" key="1">
    <citation type="journal article" date="2018" name="Genome Biol. Evol.">
        <title>Multiple Roots of Fruiting Body Formation in Amoebozoa.</title>
        <authorList>
            <person name="Hillmann F."/>
            <person name="Forbes G."/>
            <person name="Novohradska S."/>
            <person name="Ferling I."/>
            <person name="Riege K."/>
            <person name="Groth M."/>
            <person name="Westermann M."/>
            <person name="Marz M."/>
            <person name="Spaller T."/>
            <person name="Winckler T."/>
            <person name="Schaap P."/>
            <person name="Glockner G."/>
        </authorList>
    </citation>
    <scope>NUCLEOTIDE SEQUENCE [LARGE SCALE GENOMIC DNA]</scope>
    <source>
        <strain evidence="2 3">Jena</strain>
    </source>
</reference>
<evidence type="ECO:0000259" key="1">
    <source>
        <dbReference type="Pfam" id="PF10213"/>
    </source>
</evidence>
<dbReference type="GO" id="GO:0003735">
    <property type="term" value="F:structural constituent of ribosome"/>
    <property type="evidence" value="ECO:0007669"/>
    <property type="project" value="InterPro"/>
</dbReference>
<protein>
    <recommendedName>
        <fullName evidence="1">Small ribosomal subunit protein mS35 mitochondrial conserved domain-containing protein</fullName>
    </recommendedName>
</protein>
<dbReference type="Proteomes" id="UP000241769">
    <property type="component" value="Unassembled WGS sequence"/>
</dbReference>
<dbReference type="GO" id="GO:0005763">
    <property type="term" value="C:mitochondrial small ribosomal subunit"/>
    <property type="evidence" value="ECO:0007669"/>
    <property type="project" value="TreeGrafter"/>
</dbReference>
<dbReference type="PANTHER" id="PTHR13490:SF0">
    <property type="entry name" value="SMALL RIBOSOMAL SUBUNIT PROTEIN MS35"/>
    <property type="match status" value="1"/>
</dbReference>
<dbReference type="EMBL" id="MDYQ01000023">
    <property type="protein sequence ID" value="PRP87053.1"/>
    <property type="molecule type" value="Genomic_DNA"/>
</dbReference>
<dbReference type="GO" id="GO:0032543">
    <property type="term" value="P:mitochondrial translation"/>
    <property type="evidence" value="ECO:0007669"/>
    <property type="project" value="InterPro"/>
</dbReference>
<dbReference type="InParanoid" id="A0A2P6NSV6"/>
<feature type="domain" description="Small ribosomal subunit protein mS35 mitochondrial conserved" evidence="1">
    <location>
        <begin position="599"/>
        <end position="675"/>
    </location>
</feature>
<proteinExistence type="predicted"/>
<dbReference type="Pfam" id="PF10213">
    <property type="entry name" value="MRP-S28"/>
    <property type="match status" value="1"/>
</dbReference>
<evidence type="ECO:0000313" key="3">
    <source>
        <dbReference type="Proteomes" id="UP000241769"/>
    </source>
</evidence>
<accession>A0A2P6NSV6</accession>
<comment type="caution">
    <text evidence="2">The sequence shown here is derived from an EMBL/GenBank/DDBJ whole genome shotgun (WGS) entry which is preliminary data.</text>
</comment>
<dbReference type="AlphaFoldDB" id="A0A2P6NSV6"/>
<dbReference type="InterPro" id="IPR039848">
    <property type="entry name" value="Ribosomal_mS35_mt"/>
</dbReference>
<organism evidence="2 3">
    <name type="scientific">Planoprotostelium fungivorum</name>
    <dbReference type="NCBI Taxonomy" id="1890364"/>
    <lineage>
        <taxon>Eukaryota</taxon>
        <taxon>Amoebozoa</taxon>
        <taxon>Evosea</taxon>
        <taxon>Variosea</taxon>
        <taxon>Cavosteliida</taxon>
        <taxon>Cavosteliaceae</taxon>
        <taxon>Planoprotostelium</taxon>
    </lineage>
</organism>
<dbReference type="PANTHER" id="PTHR13490">
    <property type="entry name" value="MITOCHONDRIAL 28S RIBOSOMAL PROTEIN S28"/>
    <property type="match status" value="1"/>
</dbReference>
<name>A0A2P6NSV6_9EUKA</name>
<dbReference type="OrthoDB" id="283424at2759"/>
<evidence type="ECO:0000313" key="2">
    <source>
        <dbReference type="EMBL" id="PRP87053.1"/>
    </source>
</evidence>
<keyword evidence="3" id="KW-1185">Reference proteome</keyword>